<dbReference type="EMBL" id="AP021875">
    <property type="protein sequence ID" value="BBO74426.1"/>
    <property type="molecule type" value="Genomic_DNA"/>
</dbReference>
<dbReference type="InterPro" id="IPR013196">
    <property type="entry name" value="HTH_11"/>
</dbReference>
<dbReference type="RefSeq" id="WP_155303462.1">
    <property type="nucleotide sequence ID" value="NZ_AP021875.1"/>
</dbReference>
<reference evidence="2 3" key="1">
    <citation type="submission" date="2019-11" db="EMBL/GenBank/DDBJ databases">
        <title>Comparative genomics of hydrocarbon-degrading Desulfosarcina strains.</title>
        <authorList>
            <person name="Watanabe M."/>
            <person name="Kojima H."/>
            <person name="Fukui M."/>
        </authorList>
    </citation>
    <scope>NUCLEOTIDE SEQUENCE [LARGE SCALE GENOMIC DNA]</scope>
    <source>
        <strain evidence="2 3">PP31</strain>
    </source>
</reference>
<evidence type="ECO:0000259" key="1">
    <source>
        <dbReference type="Pfam" id="PF08279"/>
    </source>
</evidence>
<dbReference type="AlphaFoldDB" id="A0A5K7YYG8"/>
<proteinExistence type="predicted"/>
<evidence type="ECO:0000313" key="2">
    <source>
        <dbReference type="EMBL" id="BBO74426.1"/>
    </source>
</evidence>
<gene>
    <name evidence="2" type="ORF">DSCW_18430</name>
</gene>
<dbReference type="Gene3D" id="1.10.10.10">
    <property type="entry name" value="Winged helix-like DNA-binding domain superfamily/Winged helix DNA-binding domain"/>
    <property type="match status" value="1"/>
</dbReference>
<dbReference type="SUPFAM" id="SSF46785">
    <property type="entry name" value="Winged helix' DNA-binding domain"/>
    <property type="match status" value="1"/>
</dbReference>
<organism evidence="2 3">
    <name type="scientific">Desulfosarcina widdelii</name>
    <dbReference type="NCBI Taxonomy" id="947919"/>
    <lineage>
        <taxon>Bacteria</taxon>
        <taxon>Pseudomonadati</taxon>
        <taxon>Thermodesulfobacteriota</taxon>
        <taxon>Desulfobacteria</taxon>
        <taxon>Desulfobacterales</taxon>
        <taxon>Desulfosarcinaceae</taxon>
        <taxon>Desulfosarcina</taxon>
    </lineage>
</organism>
<keyword evidence="3" id="KW-1185">Reference proteome</keyword>
<dbReference type="InterPro" id="IPR036388">
    <property type="entry name" value="WH-like_DNA-bd_sf"/>
</dbReference>
<protein>
    <recommendedName>
        <fullName evidence="1">Helix-turn-helix type 11 domain-containing protein</fullName>
    </recommendedName>
</protein>
<name>A0A5K7YYG8_9BACT</name>
<dbReference type="Pfam" id="PF08279">
    <property type="entry name" value="HTH_11"/>
    <property type="match status" value="1"/>
</dbReference>
<accession>A0A5K7YYG8</accession>
<sequence>MASAIRNTVRMVLLLQEHPRITVRKIQDELGMSRSAVYRTLQTISRHITIRLDDGVVCVLEGSEE</sequence>
<dbReference type="KEGG" id="dwd:DSCW_18430"/>
<dbReference type="InterPro" id="IPR036390">
    <property type="entry name" value="WH_DNA-bd_sf"/>
</dbReference>
<feature type="domain" description="Helix-turn-helix type 11" evidence="1">
    <location>
        <begin position="13"/>
        <end position="46"/>
    </location>
</feature>
<dbReference type="Proteomes" id="UP000427769">
    <property type="component" value="Chromosome"/>
</dbReference>
<evidence type="ECO:0000313" key="3">
    <source>
        <dbReference type="Proteomes" id="UP000427769"/>
    </source>
</evidence>